<evidence type="ECO:0000313" key="3">
    <source>
        <dbReference type="EMBL" id="KAF7359976.1"/>
    </source>
</evidence>
<dbReference type="GO" id="GO:0007166">
    <property type="term" value="P:cell surface receptor signaling pathway"/>
    <property type="evidence" value="ECO:0007669"/>
    <property type="project" value="InterPro"/>
</dbReference>
<dbReference type="AlphaFoldDB" id="A0A8H6YKJ9"/>
<keyword evidence="4" id="KW-1185">Reference proteome</keyword>
<dbReference type="Pfam" id="PF20703">
    <property type="entry name" value="nSTAND1"/>
    <property type="match status" value="1"/>
</dbReference>
<protein>
    <recommendedName>
        <fullName evidence="2">Novel STAND NTPase 1 domain-containing protein</fullName>
    </recommendedName>
</protein>
<dbReference type="PANTHER" id="PTHR47691:SF3">
    <property type="entry name" value="HTH-TYPE TRANSCRIPTIONAL REGULATOR RV0890C-RELATED"/>
    <property type="match status" value="1"/>
</dbReference>
<dbReference type="Gene3D" id="1.20.930.20">
    <property type="entry name" value="Adaptor protein Cbl, N-terminal domain"/>
    <property type="match status" value="1"/>
</dbReference>
<dbReference type="InterPro" id="IPR059179">
    <property type="entry name" value="MLKL-like_MCAfunc"/>
</dbReference>
<evidence type="ECO:0000256" key="1">
    <source>
        <dbReference type="SAM" id="Coils"/>
    </source>
</evidence>
<evidence type="ECO:0000259" key="2">
    <source>
        <dbReference type="Pfam" id="PF20703"/>
    </source>
</evidence>
<gene>
    <name evidence="3" type="ORF">MVEN_00724500</name>
</gene>
<comment type="caution">
    <text evidence="3">The sequence shown here is derived from an EMBL/GenBank/DDBJ whole genome shotgun (WGS) entry which is preliminary data.</text>
</comment>
<dbReference type="Gene3D" id="3.40.50.300">
    <property type="entry name" value="P-loop containing nucleotide triphosphate hydrolases"/>
    <property type="match status" value="1"/>
</dbReference>
<proteinExistence type="predicted"/>
<name>A0A8H6YKJ9_9AGAR</name>
<dbReference type="InterPro" id="IPR027417">
    <property type="entry name" value="P-loop_NTPase"/>
</dbReference>
<accession>A0A8H6YKJ9</accession>
<dbReference type="OrthoDB" id="3033826at2759"/>
<evidence type="ECO:0000313" key="4">
    <source>
        <dbReference type="Proteomes" id="UP000620124"/>
    </source>
</evidence>
<sequence>MPSPPTANQIRLNSIATCLTATADTLDIIATRFNAPFLLALSQTTQSLVKSTETVKQNKSDCADLMEQMHEVLNAIIMAYIKSDTGDELSPHTLKHIGRVTEQVPRKGIQNLIVTFCFRTLHKIHTFVETQQKGSKVRKFFRQGELKTLLKNCKAELEQAFQFFEIHAVNLTKDIVKMKQDAEQQQRDILDMIRKLTSDEASMTSRPYSGFQNSSNSISMLPSEPKIFHGRESELSDVLKLLSREAPRVAILGAGGIGKTSFARAVLHHAEIFAKYAQHRYFVACDSAANQVELAALIGAHLGLKPGKDLTQRVVEFFITGSPSFLILDNLETVWEPGESRNDIEKLLSSLADVEHLALMITMRGAERPAKVPWTRPFLPPLGPLLHDAAHQTFIDIAEDHHNPEDVDKILSLTDNMPLAINLIAHMVDVEGCSTVLSRWEEEKTSLISEGYDKRSNLELSISLSLSSHRIKVIPQAQDLLSLLSMLPNGLGDH</sequence>
<reference evidence="3" key="1">
    <citation type="submission" date="2020-05" db="EMBL/GenBank/DDBJ databases">
        <title>Mycena genomes resolve the evolution of fungal bioluminescence.</title>
        <authorList>
            <person name="Tsai I.J."/>
        </authorList>
    </citation>
    <scope>NUCLEOTIDE SEQUENCE</scope>
    <source>
        <strain evidence="3">CCC161011</strain>
    </source>
</reference>
<dbReference type="CDD" id="cd21037">
    <property type="entry name" value="MLKL_NTD"/>
    <property type="match status" value="1"/>
</dbReference>
<feature type="domain" description="Novel STAND NTPase 1" evidence="2">
    <location>
        <begin position="223"/>
        <end position="364"/>
    </location>
</feature>
<dbReference type="EMBL" id="JACAZI010000005">
    <property type="protein sequence ID" value="KAF7359976.1"/>
    <property type="molecule type" value="Genomic_DNA"/>
</dbReference>
<dbReference type="SUPFAM" id="SSF52540">
    <property type="entry name" value="P-loop containing nucleoside triphosphate hydrolases"/>
    <property type="match status" value="1"/>
</dbReference>
<feature type="coiled-coil region" evidence="1">
    <location>
        <begin position="168"/>
        <end position="195"/>
    </location>
</feature>
<keyword evidence="1" id="KW-0175">Coiled coil</keyword>
<dbReference type="PRINTS" id="PR00364">
    <property type="entry name" value="DISEASERSIST"/>
</dbReference>
<dbReference type="Proteomes" id="UP000620124">
    <property type="component" value="Unassembled WGS sequence"/>
</dbReference>
<dbReference type="PANTHER" id="PTHR47691">
    <property type="entry name" value="REGULATOR-RELATED"/>
    <property type="match status" value="1"/>
</dbReference>
<organism evidence="3 4">
    <name type="scientific">Mycena venus</name>
    <dbReference type="NCBI Taxonomy" id="2733690"/>
    <lineage>
        <taxon>Eukaryota</taxon>
        <taxon>Fungi</taxon>
        <taxon>Dikarya</taxon>
        <taxon>Basidiomycota</taxon>
        <taxon>Agaricomycotina</taxon>
        <taxon>Agaricomycetes</taxon>
        <taxon>Agaricomycetidae</taxon>
        <taxon>Agaricales</taxon>
        <taxon>Marasmiineae</taxon>
        <taxon>Mycenaceae</taxon>
        <taxon>Mycena</taxon>
    </lineage>
</organism>
<dbReference type="InterPro" id="IPR036537">
    <property type="entry name" value="Adaptor_Cbl_N_dom_sf"/>
</dbReference>
<dbReference type="InterPro" id="IPR049052">
    <property type="entry name" value="nSTAND1"/>
</dbReference>